<feature type="domain" description="HTH luxR-type" evidence="3">
    <location>
        <begin position="870"/>
        <end position="935"/>
    </location>
</feature>
<dbReference type="PROSITE" id="PS50043">
    <property type="entry name" value="HTH_LUXR_2"/>
    <property type="match status" value="1"/>
</dbReference>
<reference evidence="5" key="1">
    <citation type="journal article" date="2019" name="Int. J. Syst. Evol. Microbiol.">
        <title>The Global Catalogue of Microorganisms (GCM) 10K type strain sequencing project: providing services to taxonomists for standard genome sequencing and annotation.</title>
        <authorList>
            <consortium name="The Broad Institute Genomics Platform"/>
            <consortium name="The Broad Institute Genome Sequencing Center for Infectious Disease"/>
            <person name="Wu L."/>
            <person name="Ma J."/>
        </authorList>
    </citation>
    <scope>NUCLEOTIDE SEQUENCE [LARGE SCALE GENOMIC DNA]</scope>
    <source>
        <strain evidence="5">JCM 9371</strain>
    </source>
</reference>
<accession>A0ABW2XYL7</accession>
<protein>
    <submittedName>
        <fullName evidence="4">AAA family ATPase</fullName>
    </submittedName>
</protein>
<dbReference type="InterPro" id="IPR027417">
    <property type="entry name" value="P-loop_NTPase"/>
</dbReference>
<dbReference type="PROSITE" id="PS00622">
    <property type="entry name" value="HTH_LUXR_1"/>
    <property type="match status" value="1"/>
</dbReference>
<comment type="caution">
    <text evidence="4">The sequence shown here is derived from an EMBL/GenBank/DDBJ whole genome shotgun (WGS) entry which is preliminary data.</text>
</comment>
<evidence type="ECO:0000313" key="5">
    <source>
        <dbReference type="Proteomes" id="UP001597063"/>
    </source>
</evidence>
<organism evidence="4 5">
    <name type="scientific">Actinomadura fibrosa</name>
    <dbReference type="NCBI Taxonomy" id="111802"/>
    <lineage>
        <taxon>Bacteria</taxon>
        <taxon>Bacillati</taxon>
        <taxon>Actinomycetota</taxon>
        <taxon>Actinomycetes</taxon>
        <taxon>Streptosporangiales</taxon>
        <taxon>Thermomonosporaceae</taxon>
        <taxon>Actinomadura</taxon>
    </lineage>
</organism>
<dbReference type="InterPro" id="IPR041664">
    <property type="entry name" value="AAA_16"/>
</dbReference>
<dbReference type="Gene3D" id="1.25.40.10">
    <property type="entry name" value="Tetratricopeptide repeat domain"/>
    <property type="match status" value="1"/>
</dbReference>
<dbReference type="InterPro" id="IPR000792">
    <property type="entry name" value="Tscrpt_reg_LuxR_C"/>
</dbReference>
<dbReference type="PANTHER" id="PTHR16305:SF35">
    <property type="entry name" value="TRANSCRIPTIONAL ACTIVATOR DOMAIN"/>
    <property type="match status" value="1"/>
</dbReference>
<evidence type="ECO:0000259" key="3">
    <source>
        <dbReference type="PROSITE" id="PS50043"/>
    </source>
</evidence>
<dbReference type="InterPro" id="IPR036388">
    <property type="entry name" value="WH-like_DNA-bd_sf"/>
</dbReference>
<dbReference type="PANTHER" id="PTHR16305">
    <property type="entry name" value="TESTICULAR SOLUBLE ADENYLYL CYCLASE"/>
    <property type="match status" value="1"/>
</dbReference>
<dbReference type="Pfam" id="PF00196">
    <property type="entry name" value="GerE"/>
    <property type="match status" value="1"/>
</dbReference>
<dbReference type="SUPFAM" id="SSF48452">
    <property type="entry name" value="TPR-like"/>
    <property type="match status" value="2"/>
</dbReference>
<sequence length="938" mass="99046">MGGFDGRAEVVGREAELASLSAFLTPPEDGPEHAPVVAFLIEGEAGIGKSTLWRSGVAMARERGHFVLSCVAAEAEAGFAYSALGDLLDPVPGSVLAGLPGPQRRGLEVALLRADADGPVDERAVGVAFLSTLRVLAASGPVVVAIDDSHWLDAPTARVLEWALRRLDDERVKVLACARTGVAARLGADLERYVGAGRLRRLTLGRLGPDALRRLLAGTLGAAPPPRVLDRVWEAAAGNLFHALEIARALASRPEPPAPGEPLPVPTSLRDLVAARVAELPEAAQEALLAASALTSPSRELIQALDRRRRAARVLAPAERAELIVMDGDRLRFAHPLIASAVYAGADPARRRALHRRLARLVGNAEERARHLALAADGPSEPVAAALDAAASAARARGAPDAAAELCELAAGATPPDRPDARRRRCADAAEHHFVAGERARARLLLERVLPESRPGRERARVLYLLGELRFHDDSFPEGARLLRLAGDEAGDDLALVAAVQCDLTYVTHTFEGVPVAEAHGHAALAAAEKLGDPGLLAEALAVTTMIGFLAGRGIGEPALRRALDLEDMTRRVPAPTRPSLIHATLMFWTGRPDRARASLDRLGERLAGWGDETAVPILAFVLAFNACMRGALAEAERHAREGLAAADRVGTDVLRAHALTARAVTDAYAGRAGPARRAAEQAAALFTRVGCRRWATWPLSVLGLLHLSADEAPAAARVLGPLVESLAADGIEEPCVASFLPDAIEALAATGDLDAAEATLRWFEERGVARGTPAVAAAGGRCRGLLRAARGDVDGALAAFEEALAAYEHLPFPVGQGRTLLAMGRVQRRANRRRAARDGLERALALFEEVGAAGWAGLTRAELARLGLRRPAGPGLTPREEQVARRAAGGATNREIAADLYISVKTVEANLARAYRKLGIRTRAELGALMGGPRGER</sequence>
<evidence type="ECO:0000256" key="2">
    <source>
        <dbReference type="ARBA" id="ARBA00022840"/>
    </source>
</evidence>
<name>A0ABW2XYL7_9ACTN</name>
<dbReference type="PRINTS" id="PR00038">
    <property type="entry name" value="HTHLUXR"/>
</dbReference>
<dbReference type="InterPro" id="IPR016032">
    <property type="entry name" value="Sig_transdc_resp-reg_C-effctor"/>
</dbReference>
<dbReference type="SMART" id="SM00421">
    <property type="entry name" value="HTH_LUXR"/>
    <property type="match status" value="1"/>
</dbReference>
<evidence type="ECO:0000256" key="1">
    <source>
        <dbReference type="ARBA" id="ARBA00022741"/>
    </source>
</evidence>
<proteinExistence type="predicted"/>
<keyword evidence="1" id="KW-0547">Nucleotide-binding</keyword>
<dbReference type="SUPFAM" id="SSF52540">
    <property type="entry name" value="P-loop containing nucleoside triphosphate hydrolases"/>
    <property type="match status" value="1"/>
</dbReference>
<dbReference type="CDD" id="cd06170">
    <property type="entry name" value="LuxR_C_like"/>
    <property type="match status" value="1"/>
</dbReference>
<keyword evidence="2" id="KW-0067">ATP-binding</keyword>
<dbReference type="Pfam" id="PF13191">
    <property type="entry name" value="AAA_16"/>
    <property type="match status" value="1"/>
</dbReference>
<dbReference type="RefSeq" id="WP_378325359.1">
    <property type="nucleotide sequence ID" value="NZ_JBHTGP010000018.1"/>
</dbReference>
<gene>
    <name evidence="4" type="ORF">ACFQZM_39545</name>
</gene>
<dbReference type="InterPro" id="IPR011990">
    <property type="entry name" value="TPR-like_helical_dom_sf"/>
</dbReference>
<evidence type="ECO:0000313" key="4">
    <source>
        <dbReference type="EMBL" id="MFD0690638.1"/>
    </source>
</evidence>
<dbReference type="Proteomes" id="UP001597063">
    <property type="component" value="Unassembled WGS sequence"/>
</dbReference>
<dbReference type="Gene3D" id="1.10.10.10">
    <property type="entry name" value="Winged helix-like DNA-binding domain superfamily/Winged helix DNA-binding domain"/>
    <property type="match status" value="1"/>
</dbReference>
<keyword evidence="5" id="KW-1185">Reference proteome</keyword>
<dbReference type="EMBL" id="JBHTGP010000018">
    <property type="protein sequence ID" value="MFD0690638.1"/>
    <property type="molecule type" value="Genomic_DNA"/>
</dbReference>
<dbReference type="SUPFAM" id="SSF46894">
    <property type="entry name" value="C-terminal effector domain of the bipartite response regulators"/>
    <property type="match status" value="1"/>
</dbReference>